<evidence type="ECO:0000259" key="2">
    <source>
        <dbReference type="Pfam" id="PF01526"/>
    </source>
</evidence>
<evidence type="ECO:0000313" key="4">
    <source>
        <dbReference type="Proteomes" id="UP001143674"/>
    </source>
</evidence>
<reference evidence="3" key="1">
    <citation type="submission" date="2021-09" db="EMBL/GenBank/DDBJ databases">
        <title>Genomic analysis of Ralstonia spp.</title>
        <authorList>
            <person name="Aburjaile F."/>
            <person name="Ariute J.C."/>
            <person name="Pais A.K.L."/>
            <person name="Albuquerque G.M.R."/>
            <person name="Silva A.M.F."/>
            <person name="Brenig B."/>
            <person name="Azevedo V."/>
            <person name="Matiuzzi M."/>
            <person name="Ramos R."/>
            <person name="Goes-Neto A."/>
            <person name="Soares S."/>
            <person name="Iseppon A.M.B."/>
            <person name="Souza E."/>
            <person name="Gama M."/>
        </authorList>
    </citation>
    <scope>NUCLEOTIDE SEQUENCE</scope>
    <source>
        <strain evidence="3">B4</strain>
    </source>
</reference>
<proteinExistence type="predicted"/>
<dbReference type="Pfam" id="PF01526">
    <property type="entry name" value="DDE_Tnp_Tn3"/>
    <property type="match status" value="1"/>
</dbReference>
<protein>
    <submittedName>
        <fullName evidence="3">Transposase</fullName>
    </submittedName>
</protein>
<dbReference type="GO" id="GO:0004803">
    <property type="term" value="F:transposase activity"/>
    <property type="evidence" value="ECO:0007669"/>
    <property type="project" value="InterPro"/>
</dbReference>
<name>A0AAE3NGQ0_RALSL</name>
<dbReference type="GO" id="GO:0006313">
    <property type="term" value="P:DNA transposition"/>
    <property type="evidence" value="ECO:0007669"/>
    <property type="project" value="InterPro"/>
</dbReference>
<feature type="compositionally biased region" description="Basic residues" evidence="1">
    <location>
        <begin position="83"/>
        <end position="92"/>
    </location>
</feature>
<dbReference type="InterPro" id="IPR002513">
    <property type="entry name" value="Tn3_Tnp_DDE_dom"/>
</dbReference>
<evidence type="ECO:0000313" key="3">
    <source>
        <dbReference type="EMBL" id="MDB0520116.1"/>
    </source>
</evidence>
<comment type="caution">
    <text evidence="3">The sequence shown here is derived from an EMBL/GenBank/DDBJ whole genome shotgun (WGS) entry which is preliminary data.</text>
</comment>
<feature type="domain" description="Tn3 transposase DDE" evidence="2">
    <location>
        <begin position="14"/>
        <end position="50"/>
    </location>
</feature>
<dbReference type="Proteomes" id="UP001143674">
    <property type="component" value="Unassembled WGS sequence"/>
</dbReference>
<sequence length="92" mass="10239">MSLTADATRTDSGLLRLAVDTHGYTNVGMAVSKLLGFDLCPWLRNLSEHNCTYHAACRWRMAWRSPPTHAEACPGEGASACRFRPKHRRPNA</sequence>
<dbReference type="AlphaFoldDB" id="A0AAE3NGQ0"/>
<accession>A0AAE3NGQ0</accession>
<evidence type="ECO:0000256" key="1">
    <source>
        <dbReference type="SAM" id="MobiDB-lite"/>
    </source>
</evidence>
<feature type="region of interest" description="Disordered" evidence="1">
    <location>
        <begin position="73"/>
        <end position="92"/>
    </location>
</feature>
<dbReference type="EMBL" id="JAIVEX010000001">
    <property type="protein sequence ID" value="MDB0520116.1"/>
    <property type="molecule type" value="Genomic_DNA"/>
</dbReference>
<organism evidence="3 4">
    <name type="scientific">Ralstonia solanacearum</name>
    <name type="common">Pseudomonas solanacearum</name>
    <dbReference type="NCBI Taxonomy" id="305"/>
    <lineage>
        <taxon>Bacteria</taxon>
        <taxon>Pseudomonadati</taxon>
        <taxon>Pseudomonadota</taxon>
        <taxon>Betaproteobacteria</taxon>
        <taxon>Burkholderiales</taxon>
        <taxon>Burkholderiaceae</taxon>
        <taxon>Ralstonia</taxon>
        <taxon>Ralstonia solanacearum species complex</taxon>
    </lineage>
</organism>
<gene>
    <name evidence="3" type="ORF">LBW55_00605</name>
</gene>